<protein>
    <submittedName>
        <fullName evidence="4">MmgE/PrpD family protein</fullName>
    </submittedName>
</protein>
<gene>
    <name evidence="4" type="ORF">ACFQH9_30345</name>
</gene>
<evidence type="ECO:0000313" key="5">
    <source>
        <dbReference type="Proteomes" id="UP001596119"/>
    </source>
</evidence>
<keyword evidence="5" id="KW-1185">Reference proteome</keyword>
<sequence>MPYDHDQPATQAFAEFVADASLDDLPVAALEAAKVALLDGVGCLVAGSGEPAPTLARAALLEDASGPCTVVGSPVTAEPATAALLNGIALHSLDFEVQGTPPAHGTSSILPGVLALSERYGVAPNRAVLAFVVGWQVQQQVRTASSQSGFRGFHPPGVVGPLGATAACSIVLGLNADQIAGAFGLAASRAGGLFANNGTMAKPTHPGNSARTGVESALLAARGMYGNPRVLEMSGGHFETFYEEEPFRPDLLLAGLGEDYAIVSPGFTIKCYPAEIFMQWVIDACQQLRKDPRLDVSAIAEVVVEPPLFRAALSRPRPVSGLDGKFSYEYAAAVGLTQERVIIGSFHDDTAFSEPVQALLPKVRLQQNPDIPETLEGTWARVTVRLRDSTEIVVRCDRFRGCPERPMTRDEHRGKVLDCLTAGGLDDGASRRLVSDLEQLETLTSWEPVLSALRQAGGRTPAEVG</sequence>
<dbReference type="Proteomes" id="UP001596119">
    <property type="component" value="Unassembled WGS sequence"/>
</dbReference>
<dbReference type="Pfam" id="PF03972">
    <property type="entry name" value="MmgE_PrpD_N"/>
    <property type="match status" value="1"/>
</dbReference>
<dbReference type="InterPro" id="IPR045337">
    <property type="entry name" value="MmgE_PrpD_C"/>
</dbReference>
<evidence type="ECO:0000313" key="4">
    <source>
        <dbReference type="EMBL" id="MFC5952570.1"/>
    </source>
</evidence>
<dbReference type="InterPro" id="IPR042188">
    <property type="entry name" value="MmgE/PrpD_sf_2"/>
</dbReference>
<evidence type="ECO:0000259" key="2">
    <source>
        <dbReference type="Pfam" id="PF03972"/>
    </source>
</evidence>
<dbReference type="PANTHER" id="PTHR16943:SF8">
    <property type="entry name" value="2-METHYLCITRATE DEHYDRATASE"/>
    <property type="match status" value="1"/>
</dbReference>
<dbReference type="PANTHER" id="PTHR16943">
    <property type="entry name" value="2-METHYLCITRATE DEHYDRATASE-RELATED"/>
    <property type="match status" value="1"/>
</dbReference>
<dbReference type="InterPro" id="IPR036148">
    <property type="entry name" value="MmgE/PrpD_sf"/>
</dbReference>
<dbReference type="InterPro" id="IPR005656">
    <property type="entry name" value="MmgE_PrpD"/>
</dbReference>
<accession>A0ABW1IGM0</accession>
<comment type="similarity">
    <text evidence="1">Belongs to the PrpD family.</text>
</comment>
<reference evidence="5" key="1">
    <citation type="journal article" date="2019" name="Int. J. Syst. Evol. Microbiol.">
        <title>The Global Catalogue of Microorganisms (GCM) 10K type strain sequencing project: providing services to taxonomists for standard genome sequencing and annotation.</title>
        <authorList>
            <consortium name="The Broad Institute Genomics Platform"/>
            <consortium name="The Broad Institute Genome Sequencing Center for Infectious Disease"/>
            <person name="Wu L."/>
            <person name="Ma J."/>
        </authorList>
    </citation>
    <scope>NUCLEOTIDE SEQUENCE [LARGE SCALE GENOMIC DNA]</scope>
    <source>
        <strain evidence="5">CGMCC 4.7397</strain>
    </source>
</reference>
<proteinExistence type="inferred from homology"/>
<dbReference type="InterPro" id="IPR045336">
    <property type="entry name" value="MmgE_PrpD_N"/>
</dbReference>
<name>A0ABW1IGM0_9PSEU</name>
<dbReference type="RefSeq" id="WP_379571578.1">
    <property type="nucleotide sequence ID" value="NZ_JBHSQK010000110.1"/>
</dbReference>
<dbReference type="EMBL" id="JBHSQK010000110">
    <property type="protein sequence ID" value="MFC5952570.1"/>
    <property type="molecule type" value="Genomic_DNA"/>
</dbReference>
<dbReference type="Gene3D" id="3.30.1330.120">
    <property type="entry name" value="2-methylcitrate dehydratase PrpD"/>
    <property type="match status" value="1"/>
</dbReference>
<evidence type="ECO:0000256" key="1">
    <source>
        <dbReference type="ARBA" id="ARBA00006174"/>
    </source>
</evidence>
<feature type="domain" description="MmgE/PrpD C-terminal" evidence="3">
    <location>
        <begin position="272"/>
        <end position="422"/>
    </location>
</feature>
<dbReference type="Gene3D" id="1.10.4100.10">
    <property type="entry name" value="2-methylcitrate dehydratase PrpD"/>
    <property type="match status" value="1"/>
</dbReference>
<evidence type="ECO:0000259" key="3">
    <source>
        <dbReference type="Pfam" id="PF19305"/>
    </source>
</evidence>
<comment type="caution">
    <text evidence="4">The sequence shown here is derived from an EMBL/GenBank/DDBJ whole genome shotgun (WGS) entry which is preliminary data.</text>
</comment>
<dbReference type="InterPro" id="IPR042183">
    <property type="entry name" value="MmgE/PrpD_sf_1"/>
</dbReference>
<dbReference type="Pfam" id="PF19305">
    <property type="entry name" value="MmgE_PrpD_C"/>
    <property type="match status" value="1"/>
</dbReference>
<organism evidence="4 5">
    <name type="scientific">Pseudonocardia lutea</name>
    <dbReference type="NCBI Taxonomy" id="2172015"/>
    <lineage>
        <taxon>Bacteria</taxon>
        <taxon>Bacillati</taxon>
        <taxon>Actinomycetota</taxon>
        <taxon>Actinomycetes</taxon>
        <taxon>Pseudonocardiales</taxon>
        <taxon>Pseudonocardiaceae</taxon>
        <taxon>Pseudonocardia</taxon>
    </lineage>
</organism>
<feature type="domain" description="MmgE/PrpD N-terminal" evidence="2">
    <location>
        <begin position="11"/>
        <end position="248"/>
    </location>
</feature>
<dbReference type="SUPFAM" id="SSF103378">
    <property type="entry name" value="2-methylcitrate dehydratase PrpD"/>
    <property type="match status" value="1"/>
</dbReference>